<protein>
    <submittedName>
        <fullName evidence="11">(thale cress) hypothetical protein</fullName>
    </submittedName>
</protein>
<evidence type="ECO:0000313" key="11">
    <source>
        <dbReference type="EMBL" id="CAD5331044.1"/>
    </source>
</evidence>
<comment type="subcellular location">
    <subcellularLocation>
        <location evidence="1">Membrane</location>
        <topology evidence="1">Multi-pass membrane protein</topology>
    </subcellularLocation>
</comment>
<dbReference type="InterPro" id="IPR037185">
    <property type="entry name" value="EmrE-like"/>
</dbReference>
<dbReference type="AlphaFoldDB" id="A0A7G2FCX9"/>
<proteinExistence type="inferred from homology"/>
<dbReference type="SUPFAM" id="SSF54928">
    <property type="entry name" value="RNA-binding domain, RBD"/>
    <property type="match status" value="1"/>
</dbReference>
<evidence type="ECO:0000256" key="9">
    <source>
        <dbReference type="SAM" id="Phobius"/>
    </source>
</evidence>
<dbReference type="InterPro" id="IPR012677">
    <property type="entry name" value="Nucleotide-bd_a/b_plait_sf"/>
</dbReference>
<evidence type="ECO:0000256" key="4">
    <source>
        <dbReference type="ARBA" id="ARBA00022771"/>
    </source>
</evidence>
<gene>
    <name evidence="11" type="ORF">AT9943_LOCUS18540</name>
</gene>
<name>A0A7G2FCX9_ARATH</name>
<evidence type="ECO:0000256" key="7">
    <source>
        <dbReference type="PROSITE-ProRule" id="PRU00723"/>
    </source>
</evidence>
<feature type="transmembrane region" description="Helical" evidence="9">
    <location>
        <begin position="418"/>
        <end position="438"/>
    </location>
</feature>
<evidence type="ECO:0000256" key="2">
    <source>
        <dbReference type="ARBA" id="ARBA00007635"/>
    </source>
</evidence>
<dbReference type="SUPFAM" id="SSF103481">
    <property type="entry name" value="Multidrug resistance efflux transporter EmrE"/>
    <property type="match status" value="1"/>
</dbReference>
<evidence type="ECO:0000256" key="8">
    <source>
        <dbReference type="SAM" id="MobiDB-lite"/>
    </source>
</evidence>
<dbReference type="SUPFAM" id="SSF90229">
    <property type="entry name" value="CCCH zinc finger"/>
    <property type="match status" value="1"/>
</dbReference>
<keyword evidence="3 7" id="KW-0479">Metal-binding</keyword>
<keyword evidence="4 7" id="KW-0863">Zinc-finger</keyword>
<dbReference type="InterPro" id="IPR000571">
    <property type="entry name" value="Znf_CCCH"/>
</dbReference>
<dbReference type="InterPro" id="IPR039171">
    <property type="entry name" value="Cwc2/Slt11"/>
</dbReference>
<evidence type="ECO:0000256" key="6">
    <source>
        <dbReference type="ARBA" id="ARBA00022884"/>
    </source>
</evidence>
<organism evidence="11 12">
    <name type="scientific">Arabidopsis thaliana</name>
    <name type="common">Mouse-ear cress</name>
    <dbReference type="NCBI Taxonomy" id="3702"/>
    <lineage>
        <taxon>Eukaryota</taxon>
        <taxon>Viridiplantae</taxon>
        <taxon>Streptophyta</taxon>
        <taxon>Embryophyta</taxon>
        <taxon>Tracheophyta</taxon>
        <taxon>Spermatophyta</taxon>
        <taxon>Magnoliopsida</taxon>
        <taxon>eudicotyledons</taxon>
        <taxon>Gunneridae</taxon>
        <taxon>Pentapetalae</taxon>
        <taxon>rosids</taxon>
        <taxon>malvids</taxon>
        <taxon>Brassicales</taxon>
        <taxon>Brassicaceae</taxon>
        <taxon>Camelineae</taxon>
        <taxon>Arabidopsis</taxon>
    </lineage>
</organism>
<dbReference type="InterPro" id="IPR048995">
    <property type="entry name" value="STL11/RBM22-like_N"/>
</dbReference>
<reference evidence="11 12" key="1">
    <citation type="submission" date="2020-09" db="EMBL/GenBank/DDBJ databases">
        <authorList>
            <person name="Ashkenazy H."/>
        </authorList>
    </citation>
    <scope>NUCLEOTIDE SEQUENCE [LARGE SCALE GENOMIC DNA]</scope>
    <source>
        <strain evidence="12">cv. Cdm-0</strain>
    </source>
</reference>
<feature type="transmembrane region" description="Helical" evidence="9">
    <location>
        <begin position="366"/>
        <end position="387"/>
    </location>
</feature>
<dbReference type="SMART" id="SM00356">
    <property type="entry name" value="ZnF_C3H1"/>
    <property type="match status" value="1"/>
</dbReference>
<dbReference type="GO" id="GO:0003723">
    <property type="term" value="F:RNA binding"/>
    <property type="evidence" value="ECO:0007669"/>
    <property type="project" value="UniProtKB-KW"/>
</dbReference>
<keyword evidence="6" id="KW-0694">RNA-binding</keyword>
<evidence type="ECO:0000256" key="3">
    <source>
        <dbReference type="ARBA" id="ARBA00022723"/>
    </source>
</evidence>
<dbReference type="Gene3D" id="4.10.1000.10">
    <property type="entry name" value="Zinc finger, CCCH-type"/>
    <property type="match status" value="1"/>
</dbReference>
<dbReference type="InterPro" id="IPR035979">
    <property type="entry name" value="RBD_domain_sf"/>
</dbReference>
<dbReference type="Gene3D" id="3.30.70.330">
    <property type="match status" value="1"/>
</dbReference>
<feature type="compositionally biased region" description="Low complexity" evidence="8">
    <location>
        <begin position="283"/>
        <end position="297"/>
    </location>
</feature>
<keyword evidence="9" id="KW-0812">Transmembrane</keyword>
<sequence>MSHRDHGADGWERADFPITCESCFGDNPYMRMTRADYDKECKICSRPLTAFRWRPGRNARFKKTEICQTCSKLKNVCQVCLLDLGFGLPVQVRDSALNINSHYSVPMSHVNREYFADEHDPKTRAGLDYESSIGKMQPNDTILKLQRRTPSYEKNRPKICSFYTIGQCKRGAECSFRHEMPETGELSHQNIRDRYYGVNDPVAMNLLRKAGEMGTLEPPEDESIKTLYVGGLNSRIFEQDIHDHFYAYGEMESIRVMAEDGKYDQSGSNQQQQGSIAHTGLISQQQNQHSQMQQYYMQPPPPNEYSHYPSMDTQRMGAAFSTQESDGSSTSENNRAYSSYSYPMPPHQPPVIDQNFYYMGLKYTSPTFSCAMSNMLPAMTFILAVLFRMEMLDLKKLWCQAKIAGTAKILKTYAKHQLSLTTLICFIGTLQAVAVTFVMEHNPSAWRIGWDMNLLAAAYSGIVASSISYYVQGIVMKKRGPVFATAFSPLMMVIVAVMGSFVLAEKIFLGGVIGAVLIVIGLYAVLWGKQKENQVTICELAKIDSNSKVTEDVEANGSKMKISEGDNSMLSTIVISVPLSETHLKKTIQEP</sequence>
<dbReference type="GO" id="GO:0008270">
    <property type="term" value="F:zinc ion binding"/>
    <property type="evidence" value="ECO:0007669"/>
    <property type="project" value="UniProtKB-KW"/>
</dbReference>
<keyword evidence="5 7" id="KW-0862">Zinc</keyword>
<comment type="similarity">
    <text evidence="2">Belongs to the drug/metabolite transporter (DMT) superfamily. Plant drug/metabolite exporter (P-DME) (TC 2.A.7.4) family.</text>
</comment>
<dbReference type="InterPro" id="IPR036855">
    <property type="entry name" value="Znf_CCCH_sf"/>
</dbReference>
<feature type="region of interest" description="Disordered" evidence="8">
    <location>
        <begin position="318"/>
        <end position="337"/>
    </location>
</feature>
<dbReference type="Proteomes" id="UP000516314">
    <property type="component" value="Chromosome 5"/>
</dbReference>
<feature type="zinc finger region" description="C3H1-type" evidence="7">
    <location>
        <begin position="154"/>
        <end position="181"/>
    </location>
</feature>
<feature type="region of interest" description="Disordered" evidence="8">
    <location>
        <begin position="281"/>
        <end position="310"/>
    </location>
</feature>
<evidence type="ECO:0000256" key="1">
    <source>
        <dbReference type="ARBA" id="ARBA00004141"/>
    </source>
</evidence>
<dbReference type="EMBL" id="LR881470">
    <property type="protein sequence ID" value="CAD5331044.1"/>
    <property type="molecule type" value="Genomic_DNA"/>
</dbReference>
<dbReference type="Pfam" id="PF21369">
    <property type="entry name" value="STL11_N"/>
    <property type="match status" value="1"/>
</dbReference>
<keyword evidence="9" id="KW-0472">Membrane</keyword>
<feature type="transmembrane region" description="Helical" evidence="9">
    <location>
        <begin position="450"/>
        <end position="470"/>
    </location>
</feature>
<dbReference type="PROSITE" id="PS50103">
    <property type="entry name" value="ZF_C3H1"/>
    <property type="match status" value="1"/>
</dbReference>
<feature type="transmembrane region" description="Helical" evidence="9">
    <location>
        <begin position="507"/>
        <end position="526"/>
    </location>
</feature>
<dbReference type="PANTHER" id="PTHR14089">
    <property type="entry name" value="PRE-MRNA-SPLICING FACTOR RBM22"/>
    <property type="match status" value="1"/>
</dbReference>
<keyword evidence="9" id="KW-1133">Transmembrane helix</keyword>
<evidence type="ECO:0000256" key="5">
    <source>
        <dbReference type="ARBA" id="ARBA00022833"/>
    </source>
</evidence>
<feature type="domain" description="C3H1-type" evidence="10">
    <location>
        <begin position="154"/>
        <end position="181"/>
    </location>
</feature>
<evidence type="ECO:0000259" key="10">
    <source>
        <dbReference type="PROSITE" id="PS50103"/>
    </source>
</evidence>
<dbReference type="GO" id="GO:0016020">
    <property type="term" value="C:membrane"/>
    <property type="evidence" value="ECO:0007669"/>
    <property type="project" value="InterPro"/>
</dbReference>
<evidence type="ECO:0000313" key="12">
    <source>
        <dbReference type="Proteomes" id="UP000516314"/>
    </source>
</evidence>
<dbReference type="InterPro" id="IPR000620">
    <property type="entry name" value="EamA_dom"/>
</dbReference>
<dbReference type="Pfam" id="PF00892">
    <property type="entry name" value="EamA"/>
    <property type="match status" value="1"/>
</dbReference>
<feature type="compositionally biased region" description="Polar residues" evidence="8">
    <location>
        <begin position="320"/>
        <end position="337"/>
    </location>
</feature>
<feature type="transmembrane region" description="Helical" evidence="9">
    <location>
        <begin position="482"/>
        <end position="501"/>
    </location>
</feature>
<accession>A0A7G2FCX9</accession>
<dbReference type="PANTHER" id="PTHR14089:SF12">
    <property type="entry name" value="ZINC FINGER CCCH DOMAIN-CONTAINING PROTEIN 4-RELATED"/>
    <property type="match status" value="1"/>
</dbReference>